<dbReference type="Pfam" id="PF01055">
    <property type="entry name" value="Glyco_hydro_31_2nd"/>
    <property type="match status" value="1"/>
</dbReference>
<gene>
    <name evidence="12" type="ORF">RAG0_07662</name>
</gene>
<sequence length="493" mass="54052">MNEPSSFPCNFPCSDPYAAAVGFSPEPPPVRSPPRPLPGFPCAFQPAGCSGVKGHREIEIPGSPAFVSNTVMVQRQSGKELGLPGRNLLYPKYAIHNTAGTDNGLGGGISNHTVNTVVIHQNGLAMYDTHNLYGTMMSKSSRYAMENRRPTERPFVITRSTFAGAGAHVGHWLGDNVSSWLGYRISIRTMLAFASIYQVPMVGSDVCGFADNTTEALCARWATLGAFSTFYRNHNSIQPSIAQEFYRWESVTRAAKKAIDIRYRLLDYVYTAFYEQTVDGTPLLSPMFYLYPNDPSTFGLELQYFYGPSILVSPVTEGDSTSVSVYLPDDIFYGFFTHERVQGKGASIQMNDIGVEEIPLHYRGGVIVPQRVESAMATTDLGKKDFEIVIPVDKDGRAAGSLYIDDGISIKQKGVTYINFEFDGRTFSIKGKYGYEAGVAIRRLAFLGVGGDVNGCEVDGKSVNGWSLDAKTGDLIVPLGKPLTREFKMVIKK</sequence>
<keyword evidence="8" id="KW-0624">Polysaccharide degradation</keyword>
<evidence type="ECO:0000313" key="12">
    <source>
        <dbReference type="EMBL" id="CZS99277.1"/>
    </source>
</evidence>
<name>A0A1E1KMN6_9HELO</name>
<protein>
    <recommendedName>
        <fullName evidence="3">alpha-glucosidase</fullName>
        <ecNumber evidence="3">3.2.1.20</ecNumber>
    </recommendedName>
</protein>
<dbReference type="InterPro" id="IPR048395">
    <property type="entry name" value="Glyco_hydro_31_C"/>
</dbReference>
<keyword evidence="7" id="KW-0961">Cell wall biogenesis/degradation</keyword>
<dbReference type="SUPFAM" id="SSF51445">
    <property type="entry name" value="(Trans)glycosidases"/>
    <property type="match status" value="1"/>
</dbReference>
<accession>A0A1E1KMN6</accession>
<evidence type="ECO:0000256" key="5">
    <source>
        <dbReference type="ARBA" id="ARBA00023180"/>
    </source>
</evidence>
<evidence type="ECO:0000259" key="11">
    <source>
        <dbReference type="Pfam" id="PF21365"/>
    </source>
</evidence>
<dbReference type="InterPro" id="IPR013780">
    <property type="entry name" value="Glyco_hydro_b"/>
</dbReference>
<evidence type="ECO:0000256" key="6">
    <source>
        <dbReference type="ARBA" id="ARBA00023295"/>
    </source>
</evidence>
<evidence type="ECO:0000256" key="3">
    <source>
        <dbReference type="ARBA" id="ARBA00012741"/>
    </source>
</evidence>
<dbReference type="GO" id="GO:0071555">
    <property type="term" value="P:cell wall organization"/>
    <property type="evidence" value="ECO:0007669"/>
    <property type="project" value="UniProtKB-KW"/>
</dbReference>
<keyword evidence="6 9" id="KW-0326">Glycosidase</keyword>
<keyword evidence="13" id="KW-1185">Reference proteome</keyword>
<organism evidence="12 13">
    <name type="scientific">Rhynchosporium agropyri</name>
    <dbReference type="NCBI Taxonomy" id="914238"/>
    <lineage>
        <taxon>Eukaryota</taxon>
        <taxon>Fungi</taxon>
        <taxon>Dikarya</taxon>
        <taxon>Ascomycota</taxon>
        <taxon>Pezizomycotina</taxon>
        <taxon>Leotiomycetes</taxon>
        <taxon>Helotiales</taxon>
        <taxon>Ploettnerulaceae</taxon>
        <taxon>Rhynchosporium</taxon>
    </lineage>
</organism>
<evidence type="ECO:0000256" key="7">
    <source>
        <dbReference type="ARBA" id="ARBA00023316"/>
    </source>
</evidence>
<dbReference type="OrthoDB" id="5839090at2759"/>
<reference evidence="13" key="1">
    <citation type="submission" date="2016-03" db="EMBL/GenBank/DDBJ databases">
        <authorList>
            <person name="Guldener U."/>
        </authorList>
    </citation>
    <scope>NUCLEOTIDE SEQUENCE [LARGE SCALE GENOMIC DNA]</scope>
    <source>
        <strain evidence="13">04CH-RAC-A.6.1</strain>
    </source>
</reference>
<dbReference type="GO" id="GO:0004558">
    <property type="term" value="F:alpha-1,4-glucosidase activity"/>
    <property type="evidence" value="ECO:0007669"/>
    <property type="project" value="UniProtKB-EC"/>
</dbReference>
<evidence type="ECO:0000256" key="4">
    <source>
        <dbReference type="ARBA" id="ARBA00022801"/>
    </source>
</evidence>
<comment type="catalytic activity">
    <reaction evidence="1">
        <text>Hydrolysis of terminal, non-reducing (1-&gt;4)-linked alpha-D-glucose residues with release of alpha-D-glucose.</text>
        <dbReference type="EC" id="3.2.1.20"/>
    </reaction>
</comment>
<dbReference type="GO" id="GO:0000272">
    <property type="term" value="P:polysaccharide catabolic process"/>
    <property type="evidence" value="ECO:0007669"/>
    <property type="project" value="UniProtKB-KW"/>
</dbReference>
<evidence type="ECO:0000256" key="1">
    <source>
        <dbReference type="ARBA" id="ARBA00001657"/>
    </source>
</evidence>
<dbReference type="Proteomes" id="UP000178912">
    <property type="component" value="Unassembled WGS sequence"/>
</dbReference>
<keyword evidence="5" id="KW-0325">Glycoprotein</keyword>
<comment type="similarity">
    <text evidence="2 9">Belongs to the glycosyl hydrolase 31 family.</text>
</comment>
<evidence type="ECO:0000256" key="8">
    <source>
        <dbReference type="ARBA" id="ARBA00023326"/>
    </source>
</evidence>
<proteinExistence type="inferred from homology"/>
<evidence type="ECO:0000313" key="13">
    <source>
        <dbReference type="Proteomes" id="UP000178912"/>
    </source>
</evidence>
<dbReference type="InterPro" id="IPR017853">
    <property type="entry name" value="GH"/>
</dbReference>
<dbReference type="PANTHER" id="PTHR22762">
    <property type="entry name" value="ALPHA-GLUCOSIDASE"/>
    <property type="match status" value="1"/>
</dbReference>
<dbReference type="EC" id="3.2.1.20" evidence="3"/>
<dbReference type="Gene3D" id="3.20.20.80">
    <property type="entry name" value="Glycosidases"/>
    <property type="match status" value="1"/>
</dbReference>
<feature type="domain" description="Glycoside hydrolase family 31 TIM barrel" evidence="10">
    <location>
        <begin position="27"/>
        <end position="272"/>
    </location>
</feature>
<dbReference type="Gene3D" id="2.60.40.1180">
    <property type="entry name" value="Golgi alpha-mannosidase II"/>
    <property type="match status" value="2"/>
</dbReference>
<dbReference type="Pfam" id="PF21365">
    <property type="entry name" value="Glyco_hydro_31_3rd"/>
    <property type="match status" value="1"/>
</dbReference>
<evidence type="ECO:0000256" key="9">
    <source>
        <dbReference type="RuleBase" id="RU361185"/>
    </source>
</evidence>
<evidence type="ECO:0000256" key="2">
    <source>
        <dbReference type="ARBA" id="ARBA00007806"/>
    </source>
</evidence>
<dbReference type="AlphaFoldDB" id="A0A1E1KMN6"/>
<dbReference type="InterPro" id="IPR000322">
    <property type="entry name" value="Glyco_hydro_31_TIM"/>
</dbReference>
<dbReference type="SUPFAM" id="SSF51011">
    <property type="entry name" value="Glycosyl hydrolase domain"/>
    <property type="match status" value="1"/>
</dbReference>
<keyword evidence="4 9" id="KW-0378">Hydrolase</keyword>
<feature type="domain" description="Glycosyl hydrolase family 31 C-terminal" evidence="11">
    <location>
        <begin position="280"/>
        <end position="368"/>
    </location>
</feature>
<dbReference type="EMBL" id="FJUX01000040">
    <property type="protein sequence ID" value="CZS99277.1"/>
    <property type="molecule type" value="Genomic_DNA"/>
</dbReference>
<keyword evidence="8" id="KW-0119">Carbohydrate metabolism</keyword>
<dbReference type="PANTHER" id="PTHR22762:SF67">
    <property type="entry name" value="ALPHA_BETA-GLUCOSIDASE AGDC-RELATED"/>
    <property type="match status" value="1"/>
</dbReference>
<evidence type="ECO:0000259" key="10">
    <source>
        <dbReference type="Pfam" id="PF01055"/>
    </source>
</evidence>